<dbReference type="InterPro" id="IPR016897">
    <property type="entry name" value="SKP1"/>
</dbReference>
<comment type="similarity">
    <text evidence="1">Belongs to the SKP1 family.</text>
</comment>
<organism evidence="4">
    <name type="scientific">Salvia splendens</name>
    <name type="common">Scarlet sage</name>
    <dbReference type="NCBI Taxonomy" id="180675"/>
    <lineage>
        <taxon>Eukaryota</taxon>
        <taxon>Viridiplantae</taxon>
        <taxon>Streptophyta</taxon>
        <taxon>Embryophyta</taxon>
        <taxon>Tracheophyta</taxon>
        <taxon>Spermatophyta</taxon>
        <taxon>Magnoliopsida</taxon>
        <taxon>eudicotyledons</taxon>
        <taxon>Gunneridae</taxon>
        <taxon>Pentapetalae</taxon>
        <taxon>asterids</taxon>
        <taxon>lamiids</taxon>
        <taxon>Lamiales</taxon>
        <taxon>Lamiaceae</taxon>
        <taxon>Nepetoideae</taxon>
        <taxon>Mentheae</taxon>
        <taxon>Salviinae</taxon>
        <taxon>Salvia</taxon>
        <taxon>Salvia subgen. Calosphace</taxon>
        <taxon>core Calosphace</taxon>
    </lineage>
</organism>
<dbReference type="InterPro" id="IPR016072">
    <property type="entry name" value="Skp1_comp_dimer"/>
</dbReference>
<feature type="domain" description="SKP1 component dimerisation" evidence="2">
    <location>
        <begin position="102"/>
        <end position="149"/>
    </location>
</feature>
<dbReference type="GO" id="GO:0006511">
    <property type="term" value="P:ubiquitin-dependent protein catabolic process"/>
    <property type="evidence" value="ECO:0007669"/>
    <property type="project" value="InterPro"/>
</dbReference>
<evidence type="ECO:0000259" key="3">
    <source>
        <dbReference type="Pfam" id="PF03931"/>
    </source>
</evidence>
<evidence type="ECO:0000259" key="2">
    <source>
        <dbReference type="Pfam" id="PF01466"/>
    </source>
</evidence>
<keyword evidence="1" id="KW-0833">Ubl conjugation pathway</keyword>
<dbReference type="PANTHER" id="PTHR11165">
    <property type="entry name" value="SKP1"/>
    <property type="match status" value="1"/>
</dbReference>
<feature type="domain" description="SKP1 component POZ" evidence="3">
    <location>
        <begin position="8"/>
        <end position="63"/>
    </location>
</feature>
<evidence type="ECO:0000256" key="1">
    <source>
        <dbReference type="PIRNR" id="PIRNR028729"/>
    </source>
</evidence>
<dbReference type="Pfam" id="PF03931">
    <property type="entry name" value="Skp1_POZ"/>
    <property type="match status" value="1"/>
</dbReference>
<name>A0A8X8Z519_SALSN</name>
<reference evidence="4" key="2">
    <citation type="submission" date="2020-08" db="EMBL/GenBank/DDBJ databases">
        <title>Plant Genome Project.</title>
        <authorList>
            <person name="Zhang R.-G."/>
        </authorList>
    </citation>
    <scope>NUCLEOTIDE SEQUENCE</scope>
    <source>
        <strain evidence="4">Huo1</strain>
        <tissue evidence="4">Leaf</tissue>
    </source>
</reference>
<evidence type="ECO:0000313" key="5">
    <source>
        <dbReference type="Proteomes" id="UP000298416"/>
    </source>
</evidence>
<accession>A0A8X8Z519</accession>
<dbReference type="InterPro" id="IPR016073">
    <property type="entry name" value="Skp1_comp_POZ"/>
</dbReference>
<comment type="caution">
    <text evidence="4">The sequence shown here is derived from an EMBL/GenBank/DDBJ whole genome shotgun (WGS) entry which is preliminary data.</text>
</comment>
<dbReference type="Proteomes" id="UP000298416">
    <property type="component" value="Unassembled WGS sequence"/>
</dbReference>
<protein>
    <recommendedName>
        <fullName evidence="1">SKP1-like protein</fullName>
    </recommendedName>
</protein>
<reference evidence="4" key="1">
    <citation type="submission" date="2018-01" db="EMBL/GenBank/DDBJ databases">
        <authorList>
            <person name="Mao J.F."/>
        </authorList>
    </citation>
    <scope>NUCLEOTIDE SEQUENCE</scope>
    <source>
        <strain evidence="4">Huo1</strain>
        <tissue evidence="4">Leaf</tissue>
    </source>
</reference>
<dbReference type="PIRSF" id="PIRSF028729">
    <property type="entry name" value="E3_ubiquit_lig_SCF_Skp"/>
    <property type="match status" value="1"/>
</dbReference>
<dbReference type="InterPro" id="IPR001232">
    <property type="entry name" value="SKP1-like"/>
</dbReference>
<comment type="pathway">
    <text evidence="1">Protein modification; protein ubiquitination.</text>
</comment>
<dbReference type="Pfam" id="PF01466">
    <property type="entry name" value="Skp1"/>
    <property type="match status" value="1"/>
</dbReference>
<gene>
    <name evidence="4" type="ORF">SASPL_149239</name>
</gene>
<dbReference type="EMBL" id="PNBA02000019">
    <property type="protein sequence ID" value="KAG6391484.1"/>
    <property type="molecule type" value="Genomic_DNA"/>
</dbReference>
<dbReference type="SMART" id="SM00512">
    <property type="entry name" value="Skp1"/>
    <property type="match status" value="1"/>
</dbReference>
<dbReference type="OrthoDB" id="910907at2759"/>
<comment type="function">
    <text evidence="1">Involved in ubiquitination and subsequent proteasomal degradation of target proteins. Together with CUL1, RBX1 and a F-box protein, it forms a SCF E3 ubiquitin ligase complex. The functional specificity of this complex depends on the type of F-box protein. In the SCF complex, it serves as an adapter that links the F-box protein to CUL1.</text>
</comment>
<keyword evidence="5" id="KW-1185">Reference proteome</keyword>
<dbReference type="AlphaFoldDB" id="A0A8X8Z519"/>
<evidence type="ECO:0000313" key="4">
    <source>
        <dbReference type="EMBL" id="KAG6391484.1"/>
    </source>
</evidence>
<sequence>MAASNSKTVTLVSSDEECFDIAESVAAQSITLRNTIEDCDGQIPLFNVTARVLIKVIDYLENHGGGGGDDEKKKKDDELVSGVPVKLLLEYLMAANYLNIDGLIDLVSKKIADSIAACNSVAEMRSLIGTESDFSPAEEANVVMENQWAFFNGN</sequence>
<proteinExistence type="inferred from homology"/>
<comment type="subunit">
    <text evidence="1">Part of a SCF (SKP1-cullin-F-box) protein ligase complex.</text>
</comment>